<feature type="compositionally biased region" description="Basic and acidic residues" evidence="1">
    <location>
        <begin position="237"/>
        <end position="259"/>
    </location>
</feature>
<accession>A0ABN9S4Y5</accession>
<protein>
    <recommendedName>
        <fullName evidence="4">OTU domain-containing protein</fullName>
    </recommendedName>
</protein>
<reference evidence="2" key="1">
    <citation type="submission" date="2023-10" db="EMBL/GenBank/DDBJ databases">
        <authorList>
            <person name="Chen Y."/>
            <person name="Shah S."/>
            <person name="Dougan E. K."/>
            <person name="Thang M."/>
            <person name="Chan C."/>
        </authorList>
    </citation>
    <scope>NUCLEOTIDE SEQUENCE [LARGE SCALE GENOMIC DNA]</scope>
</reference>
<feature type="non-terminal residue" evidence="2">
    <location>
        <position position="675"/>
    </location>
</feature>
<evidence type="ECO:0000313" key="2">
    <source>
        <dbReference type="EMBL" id="CAK0826309.1"/>
    </source>
</evidence>
<dbReference type="EMBL" id="CAUYUJ010009289">
    <property type="protein sequence ID" value="CAK0826309.1"/>
    <property type="molecule type" value="Genomic_DNA"/>
</dbReference>
<dbReference type="Gene3D" id="3.90.70.80">
    <property type="match status" value="1"/>
</dbReference>
<name>A0ABN9S4Y5_9DINO</name>
<proteinExistence type="predicted"/>
<dbReference type="CDD" id="cd22744">
    <property type="entry name" value="OTU"/>
    <property type="match status" value="1"/>
</dbReference>
<organism evidence="2 3">
    <name type="scientific">Prorocentrum cordatum</name>
    <dbReference type="NCBI Taxonomy" id="2364126"/>
    <lineage>
        <taxon>Eukaryota</taxon>
        <taxon>Sar</taxon>
        <taxon>Alveolata</taxon>
        <taxon>Dinophyceae</taxon>
        <taxon>Prorocentrales</taxon>
        <taxon>Prorocentraceae</taxon>
        <taxon>Prorocentrum</taxon>
    </lineage>
</organism>
<feature type="region of interest" description="Disordered" evidence="1">
    <location>
        <begin position="556"/>
        <end position="586"/>
    </location>
</feature>
<keyword evidence="3" id="KW-1185">Reference proteome</keyword>
<feature type="compositionally biased region" description="Low complexity" evidence="1">
    <location>
        <begin position="268"/>
        <end position="295"/>
    </location>
</feature>
<comment type="caution">
    <text evidence="2">The sequence shown here is derived from an EMBL/GenBank/DDBJ whole genome shotgun (WGS) entry which is preliminary data.</text>
</comment>
<feature type="non-terminal residue" evidence="2">
    <location>
        <position position="1"/>
    </location>
</feature>
<evidence type="ECO:0000313" key="3">
    <source>
        <dbReference type="Proteomes" id="UP001189429"/>
    </source>
</evidence>
<feature type="region of interest" description="Disordered" evidence="1">
    <location>
        <begin position="219"/>
        <end position="310"/>
    </location>
</feature>
<evidence type="ECO:0008006" key="4">
    <source>
        <dbReference type="Google" id="ProtNLM"/>
    </source>
</evidence>
<dbReference type="Proteomes" id="UP001189429">
    <property type="component" value="Unassembled WGS sequence"/>
</dbReference>
<gene>
    <name evidence="2" type="ORF">PCOR1329_LOCUS26227</name>
</gene>
<evidence type="ECO:0000256" key="1">
    <source>
        <dbReference type="SAM" id="MobiDB-lite"/>
    </source>
</evidence>
<sequence>VLNALREGRAPDGDVVVLNAVRKQEAVELAQVHGVQKNMTVIVFDTPDNDQTTAANGDDTSQWVAVVKGGRPSMKKLECTNLQGAKVDAPKHEVEGPEPPAVRATTTVRVTMVKEFMTDAQWKTARQRPGAVATGDLDKDAILAAEAFSEVLEAGKLVALIGYLTVAAAGLAPVLAASGAHGRFYRVLAKDRSAPDGVAVPGVHDMDVDLDAEYITDKQKRQERYDQEDMDLDGLAEETRTTERAKRTAAREAEDAKVRDRIKKARGEAAAAPAELPGTAGPAAAPAAKAAAKPAAKPPPKRKNPFEAIDPGSNGGDCGYRALAAGWALLGGVAKATRENTLNPAKLERMAKTLRAQLALRISNNHEFFQHYWAHVPLGEGKEDGAIPTTWEEYVAACKRPKRWIDGLSYQAACDHFNRHIYTYTGVGAQLNDVNWVDKVTWIPQSPDAQRAALLQPPLHVGLWKDHCYILLPDDGTRHKKETKRPSKAQLEERIRKICRHGLLDGDLGPDTVFEEAEATRHAGLVARRPGAHSDSTHDTTIHSYHAAHYAERSSDYAQSYSDPTLDAEGGREWQQGDTEGKGKKHIRKTRKVHPNYHITHERAKHLRKWHPGENWQDAGNYRPSAEVPLLSHDVPDDKVAWTCPVCDIRQPFSKNTITYKKIRRQHRLKEHPEY</sequence>